<evidence type="ECO:0000313" key="2">
    <source>
        <dbReference type="Proteomes" id="UP001187192"/>
    </source>
</evidence>
<name>A0AA88EIA7_FICCA</name>
<accession>A0AA88EIA7</accession>
<sequence>MVSVAHMDSPNVVDKGLNQMLSTFVNHRLEDDLDVHVIGAFDDSPPNVWAGILYFHASASSSPKSGETSDGYSRPLCSKIIRTLRKRSERFHLKTLCVLAHNTWREPEGTARPIFSGFVVSPVS</sequence>
<dbReference type="GO" id="GO:0008418">
    <property type="term" value="F:protein-N-terminal asparagine amidohydrolase activity"/>
    <property type="evidence" value="ECO:0007669"/>
    <property type="project" value="InterPro"/>
</dbReference>
<keyword evidence="2" id="KW-1185">Reference proteome</keyword>
<proteinExistence type="predicted"/>
<dbReference type="GO" id="GO:0006511">
    <property type="term" value="P:ubiquitin-dependent protein catabolic process"/>
    <property type="evidence" value="ECO:0007669"/>
    <property type="project" value="TreeGrafter"/>
</dbReference>
<protein>
    <submittedName>
        <fullName evidence="1">Uncharacterized protein</fullName>
    </submittedName>
</protein>
<dbReference type="GO" id="GO:0005634">
    <property type="term" value="C:nucleus"/>
    <property type="evidence" value="ECO:0007669"/>
    <property type="project" value="TreeGrafter"/>
</dbReference>
<comment type="caution">
    <text evidence="1">The sequence shown here is derived from an EMBL/GenBank/DDBJ whole genome shotgun (WGS) entry which is preliminary data.</text>
</comment>
<gene>
    <name evidence="1" type="ORF">TIFTF001_055378</name>
</gene>
<evidence type="ECO:0000313" key="1">
    <source>
        <dbReference type="EMBL" id="GMN73870.1"/>
    </source>
</evidence>
<dbReference type="PANTHER" id="PTHR12498:SF0">
    <property type="entry name" value="PROTEIN N-TERMINAL ASPARAGINE AMIDOHYDROLASE"/>
    <property type="match status" value="1"/>
</dbReference>
<dbReference type="AlphaFoldDB" id="A0AA88EIA7"/>
<organism evidence="1 2">
    <name type="scientific">Ficus carica</name>
    <name type="common">Common fig</name>
    <dbReference type="NCBI Taxonomy" id="3494"/>
    <lineage>
        <taxon>Eukaryota</taxon>
        <taxon>Viridiplantae</taxon>
        <taxon>Streptophyta</taxon>
        <taxon>Embryophyta</taxon>
        <taxon>Tracheophyta</taxon>
        <taxon>Spermatophyta</taxon>
        <taxon>Magnoliopsida</taxon>
        <taxon>eudicotyledons</taxon>
        <taxon>Gunneridae</taxon>
        <taxon>Pentapetalae</taxon>
        <taxon>rosids</taxon>
        <taxon>fabids</taxon>
        <taxon>Rosales</taxon>
        <taxon>Moraceae</taxon>
        <taxon>Ficeae</taxon>
        <taxon>Ficus</taxon>
    </lineage>
</organism>
<dbReference type="InterPro" id="IPR026750">
    <property type="entry name" value="NTAN1"/>
</dbReference>
<reference evidence="1" key="1">
    <citation type="submission" date="2023-07" db="EMBL/GenBank/DDBJ databases">
        <title>draft genome sequence of fig (Ficus carica).</title>
        <authorList>
            <person name="Takahashi T."/>
            <person name="Nishimura K."/>
        </authorList>
    </citation>
    <scope>NUCLEOTIDE SEQUENCE</scope>
</reference>
<dbReference type="Proteomes" id="UP001187192">
    <property type="component" value="Unassembled WGS sequence"/>
</dbReference>
<dbReference type="EMBL" id="BTGU01017202">
    <property type="protein sequence ID" value="GMN73870.1"/>
    <property type="molecule type" value="Genomic_DNA"/>
</dbReference>
<dbReference type="PANTHER" id="PTHR12498">
    <property type="entry name" value="N-TERMINAL ASPARAGINE AMIDOHYDROLASE"/>
    <property type="match status" value="1"/>
</dbReference>
<dbReference type="Pfam" id="PF14736">
    <property type="entry name" value="N_Asn_amidohyd"/>
    <property type="match status" value="1"/>
</dbReference>